<protein>
    <recommendedName>
        <fullName evidence="10">TFIID subunit TAF5 NTD2 domain-containing protein</fullName>
    </recommendedName>
</protein>
<dbReference type="InterPro" id="IPR036322">
    <property type="entry name" value="WD40_repeat_dom_sf"/>
</dbReference>
<dbReference type="GO" id="GO:0005669">
    <property type="term" value="C:transcription factor TFIID complex"/>
    <property type="evidence" value="ECO:0000318"/>
    <property type="project" value="GO_Central"/>
</dbReference>
<reference evidence="11" key="2">
    <citation type="submission" date="2021-01" db="UniProtKB">
        <authorList>
            <consortium name="EnsemblMetazoa"/>
        </authorList>
    </citation>
    <scope>IDENTIFICATION</scope>
</reference>
<dbReference type="InterPro" id="IPR019775">
    <property type="entry name" value="WD40_repeat_CS"/>
</dbReference>
<dbReference type="PROSITE" id="PS00678">
    <property type="entry name" value="WD_REPEATS_1"/>
    <property type="match status" value="3"/>
</dbReference>
<dbReference type="InterPro" id="IPR015943">
    <property type="entry name" value="WD40/YVTN_repeat-like_dom_sf"/>
</dbReference>
<evidence type="ECO:0000256" key="8">
    <source>
        <dbReference type="PROSITE-ProRule" id="PRU00221"/>
    </source>
</evidence>
<dbReference type="Gene3D" id="2.130.10.10">
    <property type="entry name" value="YVTN repeat-like/Quinoprotein amine dehydrogenase"/>
    <property type="match status" value="3"/>
</dbReference>
<evidence type="ECO:0000256" key="5">
    <source>
        <dbReference type="ARBA" id="ARBA00023015"/>
    </source>
</evidence>
<feature type="domain" description="TFIID subunit TAF5 NTD2" evidence="10">
    <location>
        <begin position="67"/>
        <end position="199"/>
    </location>
</feature>
<feature type="repeat" description="WD" evidence="8">
    <location>
        <begin position="485"/>
        <end position="526"/>
    </location>
</feature>
<dbReference type="OrthoDB" id="10266330at2759"/>
<comment type="similarity">
    <text evidence="2">Belongs to the WD repeat TAF5 family.</text>
</comment>
<dbReference type="PRINTS" id="PR00320">
    <property type="entry name" value="GPROTEINBRPT"/>
</dbReference>
<feature type="repeat" description="WD" evidence="8">
    <location>
        <begin position="401"/>
        <end position="442"/>
    </location>
</feature>
<name>A0A7M7N3F7_STRPU</name>
<dbReference type="PROSITE" id="PS50294">
    <property type="entry name" value="WD_REPEATS_REGION"/>
    <property type="match status" value="4"/>
</dbReference>
<dbReference type="Pfam" id="PF00400">
    <property type="entry name" value="WD40"/>
    <property type="match status" value="6"/>
</dbReference>
<dbReference type="SMART" id="SM00320">
    <property type="entry name" value="WD40"/>
    <property type="match status" value="6"/>
</dbReference>
<dbReference type="Proteomes" id="UP000007110">
    <property type="component" value="Unassembled WGS sequence"/>
</dbReference>
<dbReference type="GeneID" id="100891557"/>
<evidence type="ECO:0000256" key="6">
    <source>
        <dbReference type="ARBA" id="ARBA00023163"/>
    </source>
</evidence>
<keyword evidence="6" id="KW-0804">Transcription</keyword>
<evidence type="ECO:0000313" key="12">
    <source>
        <dbReference type="Proteomes" id="UP000007110"/>
    </source>
</evidence>
<dbReference type="InterPro" id="IPR007582">
    <property type="entry name" value="TFIID_NTD2"/>
</dbReference>
<keyword evidence="3 8" id="KW-0853">WD repeat</keyword>
<dbReference type="Pfam" id="PF04494">
    <property type="entry name" value="TFIID_NTD2"/>
    <property type="match status" value="1"/>
</dbReference>
<evidence type="ECO:0000256" key="2">
    <source>
        <dbReference type="ARBA" id="ARBA00009435"/>
    </source>
</evidence>
<keyword evidence="12" id="KW-1185">Reference proteome</keyword>
<comment type="subcellular location">
    <subcellularLocation>
        <location evidence="1">Nucleus</location>
    </subcellularLocation>
</comment>
<dbReference type="SUPFAM" id="SSF160897">
    <property type="entry name" value="Taf5 N-terminal domain-like"/>
    <property type="match status" value="1"/>
</dbReference>
<feature type="repeat" description="WD" evidence="8">
    <location>
        <begin position="293"/>
        <end position="327"/>
    </location>
</feature>
<feature type="repeat" description="WD" evidence="8">
    <location>
        <begin position="443"/>
        <end position="484"/>
    </location>
</feature>
<dbReference type="SUPFAM" id="SSF50978">
    <property type="entry name" value="WD40 repeat-like"/>
    <property type="match status" value="1"/>
</dbReference>
<dbReference type="RefSeq" id="XP_030830655.1">
    <property type="nucleotide sequence ID" value="XM_030974795.1"/>
</dbReference>
<evidence type="ECO:0000256" key="4">
    <source>
        <dbReference type="ARBA" id="ARBA00022737"/>
    </source>
</evidence>
<dbReference type="InterPro" id="IPR020472">
    <property type="entry name" value="WD40_PAC1"/>
</dbReference>
<feature type="repeat" description="WD" evidence="8">
    <location>
        <begin position="359"/>
        <end position="400"/>
    </location>
</feature>
<accession>A0A7M7N3F7</accession>
<reference evidence="12" key="1">
    <citation type="submission" date="2015-02" db="EMBL/GenBank/DDBJ databases">
        <title>Genome sequencing for Strongylocentrotus purpuratus.</title>
        <authorList>
            <person name="Murali S."/>
            <person name="Liu Y."/>
            <person name="Vee V."/>
            <person name="English A."/>
            <person name="Wang M."/>
            <person name="Skinner E."/>
            <person name="Han Y."/>
            <person name="Muzny D.M."/>
            <person name="Worley K.C."/>
            <person name="Gibbs R.A."/>
        </authorList>
    </citation>
    <scope>NUCLEOTIDE SEQUENCE</scope>
</reference>
<dbReference type="InterPro" id="IPR001680">
    <property type="entry name" value="WD40_rpt"/>
</dbReference>
<evidence type="ECO:0000313" key="11">
    <source>
        <dbReference type="EnsemblMetazoa" id="XP_030830655"/>
    </source>
</evidence>
<dbReference type="CTD" id="27097"/>
<dbReference type="PANTHER" id="PTHR19879">
    <property type="entry name" value="TRANSCRIPTION INITIATION FACTOR TFIID"/>
    <property type="match status" value="1"/>
</dbReference>
<dbReference type="PANTHER" id="PTHR19879:SF1">
    <property type="entry name" value="CANNONBALL-RELATED"/>
    <property type="match status" value="1"/>
</dbReference>
<dbReference type="CDD" id="cd00200">
    <property type="entry name" value="WD40"/>
    <property type="match status" value="1"/>
</dbReference>
<evidence type="ECO:0000256" key="9">
    <source>
        <dbReference type="SAM" id="MobiDB-lite"/>
    </source>
</evidence>
<dbReference type="InterPro" id="IPR037264">
    <property type="entry name" value="TFIID_NTD2_sf"/>
</dbReference>
<dbReference type="KEGG" id="spu:100891557"/>
<organism evidence="11 12">
    <name type="scientific">Strongylocentrotus purpuratus</name>
    <name type="common">Purple sea urchin</name>
    <dbReference type="NCBI Taxonomy" id="7668"/>
    <lineage>
        <taxon>Eukaryota</taxon>
        <taxon>Metazoa</taxon>
        <taxon>Echinodermata</taxon>
        <taxon>Eleutherozoa</taxon>
        <taxon>Echinozoa</taxon>
        <taxon>Echinoidea</taxon>
        <taxon>Euechinoidea</taxon>
        <taxon>Echinacea</taxon>
        <taxon>Camarodonta</taxon>
        <taxon>Echinidea</taxon>
        <taxon>Strongylocentrotidae</taxon>
        <taxon>Strongylocentrotus</taxon>
    </lineage>
</organism>
<dbReference type="InParanoid" id="A0A7M7N3F7"/>
<dbReference type="CDD" id="cd08044">
    <property type="entry name" value="TAF5_NTD2"/>
    <property type="match status" value="1"/>
</dbReference>
<dbReference type="Gene3D" id="1.25.40.500">
    <property type="entry name" value="TFIID subunit TAF5, NTD2 domain"/>
    <property type="match status" value="1"/>
</dbReference>
<feature type="repeat" description="WD" evidence="8">
    <location>
        <begin position="527"/>
        <end position="568"/>
    </location>
</feature>
<dbReference type="GO" id="GO:0006367">
    <property type="term" value="P:transcription initiation at RNA polymerase II promoter"/>
    <property type="evidence" value="ECO:0000318"/>
    <property type="project" value="GO_Central"/>
</dbReference>
<feature type="compositionally biased region" description="Low complexity" evidence="9">
    <location>
        <begin position="221"/>
        <end position="237"/>
    </location>
</feature>
<evidence type="ECO:0000256" key="7">
    <source>
        <dbReference type="ARBA" id="ARBA00023242"/>
    </source>
</evidence>
<dbReference type="GO" id="GO:0000124">
    <property type="term" value="C:SAGA complex"/>
    <property type="evidence" value="ECO:0000318"/>
    <property type="project" value="GO_Central"/>
</dbReference>
<evidence type="ECO:0000256" key="1">
    <source>
        <dbReference type="ARBA" id="ARBA00004123"/>
    </source>
</evidence>
<dbReference type="AlphaFoldDB" id="A0A7M7N3F7"/>
<dbReference type="PROSITE" id="PS50082">
    <property type="entry name" value="WD_REPEATS_2"/>
    <property type="match status" value="6"/>
</dbReference>
<keyword evidence="7" id="KW-0539">Nucleus</keyword>
<evidence type="ECO:0000256" key="3">
    <source>
        <dbReference type="ARBA" id="ARBA00022574"/>
    </source>
</evidence>
<proteinExistence type="inferred from homology"/>
<evidence type="ECO:0000259" key="10">
    <source>
        <dbReference type="Pfam" id="PF04494"/>
    </source>
</evidence>
<keyword evidence="5" id="KW-0805">Transcription regulation</keyword>
<dbReference type="EnsemblMetazoa" id="XM_030974795">
    <property type="protein sequence ID" value="XP_030830655"/>
    <property type="gene ID" value="LOC100891557"/>
</dbReference>
<sequence>MKRVGNDQIQSAVLQYLKRRQYIDINSESVNRKNLKLTDSLREMASQSSRKKEMGAVNSVSCNSCDQEPDVFEQQFARFRLFIENSVEEYKPDLLYLLYPTFAHLYLQMISDGHRLNAHSLYTKHKGCTQYQDSQDAKELMERLSSVHHSMDLISDPQLSAFRESKCVVELGDEALQYLLRFLQSRDNSVLLSIINVHIDIKVRYSLSTSLQEAGEEYPQPSSSSSSSSSLSSSLPSAPKQTGDVSMKEDDKREVEREAFLTQLRATIDKVQRGPPPVPSVILYSVLNAYQGLSSVSFSDDSQMLAGGFEDSAVRVWSLTSKKLKTESHDADVSRVRLAGDCLHKDVIEDSLGSECKVMRGHSDTVYSNCFIPNAPLLLSASGDATVRAWSMDTFSNVAVYRGHKYPIWDLDVSLFGVYFCTASKDQTARLWSPERTYPVRVLSGHLMDVDCVKFHPNCKYIATGSNDKTIRLWDITQGKSVRLLTGHKSSVLCIAFAPNGKYLASAGEDRRVRVWDLATGGLMKELRGHTDTVYSLAFNPDSSMLASGGADCTIRLWDIRQGVKHTVPESGGHSGEQMASISSRQTHIHKLSFSKCNLLLAGGGIAMAT</sequence>
<dbReference type="OMA" id="HLDMVHC"/>
<keyword evidence="4" id="KW-0677">Repeat</keyword>
<feature type="region of interest" description="Disordered" evidence="9">
    <location>
        <begin position="215"/>
        <end position="252"/>
    </location>
</feature>